<keyword evidence="3 7" id="KW-0732">Signal</keyword>
<dbReference type="PANTHER" id="PTHR16529:SF8">
    <property type="entry name" value="CD177 ANTIGEN"/>
    <property type="match status" value="1"/>
</dbReference>
<organism evidence="9 10">
    <name type="scientific">Spermophilus dauricus</name>
    <name type="common">Daurian ground squirrel</name>
    <dbReference type="NCBI Taxonomy" id="99837"/>
    <lineage>
        <taxon>Eukaryota</taxon>
        <taxon>Metazoa</taxon>
        <taxon>Chordata</taxon>
        <taxon>Craniata</taxon>
        <taxon>Vertebrata</taxon>
        <taxon>Euteleostomi</taxon>
        <taxon>Mammalia</taxon>
        <taxon>Eutheria</taxon>
        <taxon>Euarchontoglires</taxon>
        <taxon>Glires</taxon>
        <taxon>Rodentia</taxon>
        <taxon>Sciuromorpha</taxon>
        <taxon>Sciuridae</taxon>
        <taxon>Xerinae</taxon>
        <taxon>Marmotini</taxon>
        <taxon>Spermophilus</taxon>
    </lineage>
</organism>
<feature type="domain" description="UPAR/Ly6" evidence="8">
    <location>
        <begin position="602"/>
        <end position="668"/>
    </location>
</feature>
<evidence type="ECO:0000256" key="4">
    <source>
        <dbReference type="ARBA" id="ARBA00023136"/>
    </source>
</evidence>
<evidence type="ECO:0000256" key="5">
    <source>
        <dbReference type="ARBA" id="ARBA00023180"/>
    </source>
</evidence>
<dbReference type="CDD" id="cd23637">
    <property type="entry name" value="TFP_LU_ECD_CD177_rpt4"/>
    <property type="match status" value="1"/>
</dbReference>
<dbReference type="CDD" id="cd23636">
    <property type="entry name" value="TFP_LU_ECD_CD177_rpt2"/>
    <property type="match status" value="3"/>
</dbReference>
<dbReference type="Proteomes" id="UP000694422">
    <property type="component" value="Unplaced"/>
</dbReference>
<evidence type="ECO:0000256" key="3">
    <source>
        <dbReference type="ARBA" id="ARBA00022729"/>
    </source>
</evidence>
<keyword evidence="4 6" id="KW-0472">Membrane</keyword>
<evidence type="ECO:0000256" key="6">
    <source>
        <dbReference type="SAM" id="Phobius"/>
    </source>
</evidence>
<feature type="transmembrane region" description="Helical" evidence="6">
    <location>
        <begin position="783"/>
        <end position="804"/>
    </location>
</feature>
<dbReference type="GO" id="GO:0098742">
    <property type="term" value="P:cell-cell adhesion via plasma-membrane adhesion molecules"/>
    <property type="evidence" value="ECO:0007669"/>
    <property type="project" value="TreeGrafter"/>
</dbReference>
<feature type="chain" id="PRO_5034583649" description="UPAR/Ly6 domain-containing protein" evidence="7">
    <location>
        <begin position="22"/>
        <end position="805"/>
    </location>
</feature>
<feature type="domain" description="UPAR/Ly6" evidence="8">
    <location>
        <begin position="130"/>
        <end position="207"/>
    </location>
</feature>
<keyword evidence="6" id="KW-1133">Transmembrane helix</keyword>
<keyword evidence="2" id="KW-1003">Cell membrane</keyword>
<keyword evidence="6" id="KW-0812">Transmembrane</keyword>
<proteinExistence type="predicted"/>
<evidence type="ECO:0000259" key="8">
    <source>
        <dbReference type="Pfam" id="PF00021"/>
    </source>
</evidence>
<keyword evidence="10" id="KW-1185">Reference proteome</keyword>
<dbReference type="CDD" id="cd23623">
    <property type="entry name" value="TFP_LU_ECD_CD177_rpt1"/>
    <property type="match status" value="2"/>
</dbReference>
<evidence type="ECO:0000313" key="9">
    <source>
        <dbReference type="Ensembl" id="ENSSDAP00000010162.1"/>
    </source>
</evidence>
<dbReference type="GO" id="GO:0007159">
    <property type="term" value="P:leukocyte cell-cell adhesion"/>
    <property type="evidence" value="ECO:0007669"/>
    <property type="project" value="TreeGrafter"/>
</dbReference>
<feature type="signal peptide" evidence="7">
    <location>
        <begin position="1"/>
        <end position="21"/>
    </location>
</feature>
<dbReference type="AlphaFoldDB" id="A0A8C9PNA6"/>
<evidence type="ECO:0000256" key="2">
    <source>
        <dbReference type="ARBA" id="ARBA00022475"/>
    </source>
</evidence>
<reference evidence="9" key="2">
    <citation type="submission" date="2025-09" db="UniProtKB">
        <authorList>
            <consortium name="Ensembl"/>
        </authorList>
    </citation>
    <scope>IDENTIFICATION</scope>
</reference>
<evidence type="ECO:0000256" key="7">
    <source>
        <dbReference type="SAM" id="SignalP"/>
    </source>
</evidence>
<dbReference type="Gene3D" id="2.10.60.10">
    <property type="entry name" value="CD59"/>
    <property type="match status" value="1"/>
</dbReference>
<feature type="domain" description="UPAR/Ly6" evidence="8">
    <location>
        <begin position="323"/>
        <end position="402"/>
    </location>
</feature>
<protein>
    <recommendedName>
        <fullName evidence="8">UPAR/Ly6 domain-containing protein</fullName>
    </recommendedName>
</protein>
<comment type="subcellular location">
    <subcellularLocation>
        <location evidence="1">Cell membrane</location>
    </subcellularLocation>
</comment>
<dbReference type="GO" id="GO:2001044">
    <property type="term" value="P:regulation of integrin-mediated signaling pathway"/>
    <property type="evidence" value="ECO:0007669"/>
    <property type="project" value="TreeGrafter"/>
</dbReference>
<reference evidence="9" key="1">
    <citation type="submission" date="2025-08" db="UniProtKB">
        <authorList>
            <consortium name="Ensembl"/>
        </authorList>
    </citation>
    <scope>IDENTIFICATION</scope>
</reference>
<dbReference type="GO" id="GO:0045217">
    <property type="term" value="P:cell-cell junction maintenance"/>
    <property type="evidence" value="ECO:0007669"/>
    <property type="project" value="TreeGrafter"/>
</dbReference>
<dbReference type="SUPFAM" id="SSF57302">
    <property type="entry name" value="Snake toxin-like"/>
    <property type="match status" value="1"/>
</dbReference>
<evidence type="ECO:0000256" key="1">
    <source>
        <dbReference type="ARBA" id="ARBA00004236"/>
    </source>
</evidence>
<dbReference type="GO" id="GO:0043315">
    <property type="term" value="P:positive regulation of neutrophil degranulation"/>
    <property type="evidence" value="ECO:0007669"/>
    <property type="project" value="TreeGrafter"/>
</dbReference>
<feature type="domain" description="UPAR/Ly6" evidence="8">
    <location>
        <begin position="48"/>
        <end position="112"/>
    </location>
</feature>
<dbReference type="InterPro" id="IPR016054">
    <property type="entry name" value="LY6_UPA_recep-like"/>
</dbReference>
<dbReference type="InterPro" id="IPR051899">
    <property type="entry name" value="Fert-Immune_med_protein"/>
</dbReference>
<feature type="domain" description="UPAR/Ly6" evidence="8">
    <location>
        <begin position="689"/>
        <end position="763"/>
    </location>
</feature>
<dbReference type="Ensembl" id="ENSSDAT00000011550.1">
    <property type="protein sequence ID" value="ENSSDAP00000010162.1"/>
    <property type="gene ID" value="ENSSDAG00000009056.1"/>
</dbReference>
<dbReference type="Pfam" id="PF00021">
    <property type="entry name" value="UPAR_LY6"/>
    <property type="match status" value="7"/>
</dbReference>
<feature type="domain" description="UPAR/Ly6" evidence="8">
    <location>
        <begin position="426"/>
        <end position="480"/>
    </location>
</feature>
<sequence>MSSTSLLALLGVTFLLPCVHALDCQWAAIETVLNTSQMPVEWTNGKKTCDFGDGCQDTLMLIENGPQVNLVLTKGCTSQEDHEVQVTEHRTGPGLSVISYTHVCRHRDLCNDLSSSVPLWSLHSEKVLGTLQCPVCFSRYDCPEKPSQQFCPVGQTHCYNGVLKLRGGGIATNLKVQGCLPKPGCDLLNGTQKIGPIAVSENCNPKSGAQALECKWGAIEALRNVSELPLQWTTGWESCAQGQGCQETVILMVNGPLVNVVLTKGCTEAEDQEGRAPCSLPGPWLSISSPCFPSLPRGVEERHLSSQCPSSVCPAPTPLVLGTLQCPVCFSRYDCPEKPSQQFCPVGQTHCYNGVLKLRGGGIATNLKVQGCMPKPGCDLLNGTQKIGPIAVSENCAQALECKWGAIEALRNVSELPLQWTTGWESCAQGQGCQETVILMVNGPLVNVVLTKGCTEHRTGPGLSVISYTHVCRHRDLCNDLSSSVPLWSLHSEKGTLQCPVCFSRYNCPEKPSQQFCPVGQTHCYNGVLKLRGGGITSNLRIQGCLPKPGCDLLNGTQKIGPIAVSENCNPKSDTLTCNRGVMLQMGRKLAQDPVEWTSSTNQMCDPEEVCQETLMLIDVGHRSLLMGSKGCSKAGAQNSQAVSLHSRPPGVLVASYVRVCSSDLCNNAGSSSVLLTSLPKPAAPAPGGLQCPACVQFLGSCSQSSDLVTCPSGVTHCYDGNIAVNGGGLTATLSIQGCMAPASKYLLNHTQNVGIFSVRENFEDDNKEQTRVSPSGVARATYLLWVMGMGLFLALWNGGLYPVC</sequence>
<feature type="domain" description="UPAR/Ly6" evidence="8">
    <location>
        <begin position="496"/>
        <end position="580"/>
    </location>
</feature>
<keyword evidence="5" id="KW-0325">Glycoprotein</keyword>
<dbReference type="InterPro" id="IPR045860">
    <property type="entry name" value="Snake_toxin-like_sf"/>
</dbReference>
<dbReference type="GO" id="GO:0044853">
    <property type="term" value="C:plasma membrane raft"/>
    <property type="evidence" value="ECO:0007669"/>
    <property type="project" value="TreeGrafter"/>
</dbReference>
<name>A0A8C9PNA6_SPEDA</name>
<evidence type="ECO:0000313" key="10">
    <source>
        <dbReference type="Proteomes" id="UP000694422"/>
    </source>
</evidence>
<accession>A0A8C9PNA6</accession>
<dbReference type="PANTHER" id="PTHR16529">
    <property type="entry name" value="CD177 ANTIGEN"/>
    <property type="match status" value="1"/>
</dbReference>
<dbReference type="CDD" id="cd23624">
    <property type="entry name" value="TFP_LU_ECD_CD177_rpt3"/>
    <property type="match status" value="1"/>
</dbReference>